<reference evidence="1 2" key="1">
    <citation type="journal article" date="2012" name="J. Bacteriol.">
        <title>Genome Sequence of Fibrella aestuarina BUZ 2T, a Filamentous Marine Bacterium.</title>
        <authorList>
            <person name="Filippini M."/>
            <person name="Qi W."/>
            <person name="Blom J."/>
            <person name="Goesmann A."/>
            <person name="Smits T.H."/>
            <person name="Bagheri H.C."/>
        </authorList>
    </citation>
    <scope>NUCLEOTIDE SEQUENCE [LARGE SCALE GENOMIC DNA]</scope>
    <source>
        <strain evidence="2">BUZ 2T</strain>
    </source>
</reference>
<dbReference type="HOGENOM" id="CLU_392265_0_0_10"/>
<dbReference type="Proteomes" id="UP000011058">
    <property type="component" value="Chromosome"/>
</dbReference>
<dbReference type="RefSeq" id="WP_015332729.1">
    <property type="nucleotide sequence ID" value="NC_020054.1"/>
</dbReference>
<sequence>MIRITNTAGLGLLLVAGQKLLTEVAAGWLADGDALPPSGYSYPVKFPINEGNRRFLGAGFLPNAARPTQQLPVTLNYGLLQRSCVLSYRISAGMGEGTLRFNGGEVIPDLKRLTLQEVLTEPVVLPPAASGNVYDLAGRMLAAAQAPIGTQPLTFFPIRNELFFPDNEVERLGQTIYYGHRKVNTWNGRFLTGPGYPVVPFFYLGWVLEQILAHVGYRVAGDWLDLAETRRRVIVNQTSIRGRSFSAAGYHIVPGDHLPPIKCSEFLKAIRAQFGLLFEYDSTTRYCTISRCVDVAAAPQPVDLTPYVSGPWGIETGKNEGVRLQAGRNSADELYQQRTADGGMQPIASEEVTLPGLDGQIPATAATLPVATTQQIWEDSQDGQAKWIVPTLRQPGNVLDVAYNASERYLDANGRQKNPMSLVLLTYWGMQPDSGGRLYPFGSPGVRNARWESLGRAGVGLTGPGGQWQDTLRLYYYFRDQTRPLTVRLRLPVPLFGQLRLHQPARLNLDRLGMARYLIEKIQAEDTGEDGYCLARLQLLTIPPALELAPFVQPAVVWVQLTSTTDVAPVVETIGERRSTRWGGTLSLRVWGDKARTQPLAGTPVSVQVRVRSWSFITLPNAGGGQLLSYNEYPMTLTSSGDRAVIYTGLVRTINESTTNGADNQTTVWEYALDPGDDYNLF</sequence>
<dbReference type="STRING" id="1166018.FAES_3623"/>
<dbReference type="eggNOG" id="ENOG5033521">
    <property type="taxonomic scope" value="Bacteria"/>
</dbReference>
<dbReference type="EMBL" id="HE796683">
    <property type="protein sequence ID" value="CCH01630.1"/>
    <property type="molecule type" value="Genomic_DNA"/>
</dbReference>
<evidence type="ECO:0000313" key="1">
    <source>
        <dbReference type="EMBL" id="CCH01630.1"/>
    </source>
</evidence>
<organism evidence="1 2">
    <name type="scientific">Fibrella aestuarina BUZ 2</name>
    <dbReference type="NCBI Taxonomy" id="1166018"/>
    <lineage>
        <taxon>Bacteria</taxon>
        <taxon>Pseudomonadati</taxon>
        <taxon>Bacteroidota</taxon>
        <taxon>Cytophagia</taxon>
        <taxon>Cytophagales</taxon>
        <taxon>Spirosomataceae</taxon>
        <taxon>Fibrella</taxon>
    </lineage>
</organism>
<proteinExistence type="predicted"/>
<keyword evidence="2" id="KW-1185">Reference proteome</keyword>
<name>I0KBX7_9BACT</name>
<dbReference type="OrthoDB" id="1287238at2"/>
<gene>
    <name evidence="1" type="ORF">FAES_3623</name>
</gene>
<evidence type="ECO:0000313" key="2">
    <source>
        <dbReference type="Proteomes" id="UP000011058"/>
    </source>
</evidence>
<protein>
    <submittedName>
        <fullName evidence="1">Uncharacterized protein</fullName>
    </submittedName>
</protein>
<dbReference type="KEGG" id="fae:FAES_3623"/>
<accession>I0KBX7</accession>
<dbReference type="AlphaFoldDB" id="I0KBX7"/>